<dbReference type="SUPFAM" id="SSF55455">
    <property type="entry name" value="SRF-like"/>
    <property type="match status" value="1"/>
</dbReference>
<dbReference type="GO" id="GO:0003677">
    <property type="term" value="F:DNA binding"/>
    <property type="evidence" value="ECO:0007669"/>
    <property type="project" value="UniProtKB-KW"/>
</dbReference>
<evidence type="ECO:0000256" key="5">
    <source>
        <dbReference type="ARBA" id="ARBA00023242"/>
    </source>
</evidence>
<dbReference type="Gene3D" id="3.40.1810.10">
    <property type="entry name" value="Transcription factor, MADS-box"/>
    <property type="match status" value="1"/>
</dbReference>
<comment type="caution">
    <text evidence="7">The sequence shown here is derived from an EMBL/GenBank/DDBJ whole genome shotgun (WGS) entry which is preliminary data.</text>
</comment>
<gene>
    <name evidence="7" type="ORF">ACJIZ3_013346</name>
</gene>
<name>A0ABD3UPK0_9LAMI</name>
<dbReference type="PANTHER" id="PTHR11945:SF776">
    <property type="entry name" value="AGAMOUS-LIKE 50-RELATED"/>
    <property type="match status" value="1"/>
</dbReference>
<dbReference type="EMBL" id="JBJXBP010000001">
    <property type="protein sequence ID" value="KAL3851464.1"/>
    <property type="molecule type" value="Genomic_DNA"/>
</dbReference>
<evidence type="ECO:0000256" key="4">
    <source>
        <dbReference type="ARBA" id="ARBA00023163"/>
    </source>
</evidence>
<accession>A0ABD3UPK0</accession>
<dbReference type="FunFam" id="3.40.1810.10:FF:000006">
    <property type="entry name" value="Agamous-like MADS-box protein AGL62"/>
    <property type="match status" value="1"/>
</dbReference>
<dbReference type="PROSITE" id="PS50066">
    <property type="entry name" value="MADS_BOX_2"/>
    <property type="match status" value="1"/>
</dbReference>
<dbReference type="AlphaFoldDB" id="A0ABD3UPK0"/>
<reference evidence="7 8" key="1">
    <citation type="submission" date="2024-12" db="EMBL/GenBank/DDBJ databases">
        <title>The unique morphological basis and parallel evolutionary history of personate flowers in Penstemon.</title>
        <authorList>
            <person name="Depatie T.H."/>
            <person name="Wessinger C.A."/>
        </authorList>
    </citation>
    <scope>NUCLEOTIDE SEQUENCE [LARGE SCALE GENOMIC DNA]</scope>
    <source>
        <strain evidence="7">WTNN_2</strain>
        <tissue evidence="7">Leaf</tissue>
    </source>
</reference>
<organism evidence="7 8">
    <name type="scientific">Penstemon smallii</name>
    <dbReference type="NCBI Taxonomy" id="265156"/>
    <lineage>
        <taxon>Eukaryota</taxon>
        <taxon>Viridiplantae</taxon>
        <taxon>Streptophyta</taxon>
        <taxon>Embryophyta</taxon>
        <taxon>Tracheophyta</taxon>
        <taxon>Spermatophyta</taxon>
        <taxon>Magnoliopsida</taxon>
        <taxon>eudicotyledons</taxon>
        <taxon>Gunneridae</taxon>
        <taxon>Pentapetalae</taxon>
        <taxon>asterids</taxon>
        <taxon>lamiids</taxon>
        <taxon>Lamiales</taxon>
        <taxon>Plantaginaceae</taxon>
        <taxon>Cheloneae</taxon>
        <taxon>Penstemon</taxon>
    </lineage>
</organism>
<evidence type="ECO:0000313" key="7">
    <source>
        <dbReference type="EMBL" id="KAL3851464.1"/>
    </source>
</evidence>
<sequence length="210" mass="23935">MGRRKIPIEKIKKKTSLQVTFTKRRMGLFKKASELCVLCGSEIAILVQSPADKIFSFGNPSVDYVINRFQTGATSSSLPNSRTTTTNENSRIKYAEAALKLEGEIAKKNKIIKEKETGEKLWWEEPYIENMELHELEEFSQALEHLKSNVLNRADDMKNLKMASSCNWASTSSNNFLPMTDNDEIKYHNTPMQIQCHGGDFNTVSLEFIF</sequence>
<dbReference type="GO" id="GO:0005634">
    <property type="term" value="C:nucleus"/>
    <property type="evidence" value="ECO:0007669"/>
    <property type="project" value="UniProtKB-SubCell"/>
</dbReference>
<evidence type="ECO:0000259" key="6">
    <source>
        <dbReference type="PROSITE" id="PS50066"/>
    </source>
</evidence>
<dbReference type="PANTHER" id="PTHR11945">
    <property type="entry name" value="MADS BOX PROTEIN"/>
    <property type="match status" value="1"/>
</dbReference>
<dbReference type="Proteomes" id="UP001634393">
    <property type="component" value="Unassembled WGS sequence"/>
</dbReference>
<feature type="domain" description="MADS-box" evidence="6">
    <location>
        <begin position="1"/>
        <end position="61"/>
    </location>
</feature>
<keyword evidence="2" id="KW-0805">Transcription regulation</keyword>
<proteinExistence type="predicted"/>
<keyword evidence="4" id="KW-0804">Transcription</keyword>
<keyword evidence="8" id="KW-1185">Reference proteome</keyword>
<keyword evidence="5" id="KW-0539">Nucleus</keyword>
<comment type="subcellular location">
    <subcellularLocation>
        <location evidence="1">Nucleus</location>
    </subcellularLocation>
</comment>
<dbReference type="SMART" id="SM00432">
    <property type="entry name" value="MADS"/>
    <property type="match status" value="1"/>
</dbReference>
<evidence type="ECO:0000313" key="8">
    <source>
        <dbReference type="Proteomes" id="UP001634393"/>
    </source>
</evidence>
<dbReference type="InterPro" id="IPR036879">
    <property type="entry name" value="TF_MADSbox_sf"/>
</dbReference>
<dbReference type="InterPro" id="IPR002100">
    <property type="entry name" value="TF_MADSbox"/>
</dbReference>
<dbReference type="Pfam" id="PF00319">
    <property type="entry name" value="SRF-TF"/>
    <property type="match status" value="1"/>
</dbReference>
<keyword evidence="3" id="KW-0238">DNA-binding</keyword>
<evidence type="ECO:0000256" key="3">
    <source>
        <dbReference type="ARBA" id="ARBA00023125"/>
    </source>
</evidence>
<evidence type="ECO:0000256" key="2">
    <source>
        <dbReference type="ARBA" id="ARBA00023015"/>
    </source>
</evidence>
<evidence type="ECO:0000256" key="1">
    <source>
        <dbReference type="ARBA" id="ARBA00004123"/>
    </source>
</evidence>
<protein>
    <recommendedName>
        <fullName evidence="6">MADS-box domain-containing protein</fullName>
    </recommendedName>
</protein>
<dbReference type="PRINTS" id="PR00404">
    <property type="entry name" value="MADSDOMAIN"/>
</dbReference>